<accession>A0AAV9W4J9</accession>
<keyword evidence="8" id="KW-0732">Signal</keyword>
<feature type="compositionally biased region" description="Pro residues" evidence="7">
    <location>
        <begin position="173"/>
        <end position="182"/>
    </location>
</feature>
<feature type="active site" description="Charge relay system" evidence="5">
    <location>
        <position position="557"/>
    </location>
</feature>
<evidence type="ECO:0000256" key="6">
    <source>
        <dbReference type="RuleBase" id="RU003355"/>
    </source>
</evidence>
<dbReference type="GO" id="GO:0006508">
    <property type="term" value="P:proteolysis"/>
    <property type="evidence" value="ECO:0007669"/>
    <property type="project" value="UniProtKB-KW"/>
</dbReference>
<keyword evidence="4 5" id="KW-0720">Serine protease</keyword>
<dbReference type="InterPro" id="IPR023827">
    <property type="entry name" value="Peptidase_S8_Asp-AS"/>
</dbReference>
<dbReference type="PROSITE" id="PS00138">
    <property type="entry name" value="SUBTILASE_SER"/>
    <property type="match status" value="1"/>
</dbReference>
<dbReference type="PROSITE" id="PS00136">
    <property type="entry name" value="SUBTILASE_ASP"/>
    <property type="match status" value="1"/>
</dbReference>
<dbReference type="Proteomes" id="UP001370758">
    <property type="component" value="Unassembled WGS sequence"/>
</dbReference>
<evidence type="ECO:0000256" key="4">
    <source>
        <dbReference type="ARBA" id="ARBA00022825"/>
    </source>
</evidence>
<dbReference type="InterPro" id="IPR015500">
    <property type="entry name" value="Peptidase_S8_subtilisin-rel"/>
</dbReference>
<feature type="compositionally biased region" description="Basic residues" evidence="7">
    <location>
        <begin position="194"/>
        <end position="206"/>
    </location>
</feature>
<feature type="region of interest" description="Disordered" evidence="7">
    <location>
        <begin position="43"/>
        <end position="63"/>
    </location>
</feature>
<dbReference type="PROSITE" id="PS51892">
    <property type="entry name" value="SUBTILASE"/>
    <property type="match status" value="1"/>
</dbReference>
<evidence type="ECO:0000256" key="7">
    <source>
        <dbReference type="SAM" id="MobiDB-lite"/>
    </source>
</evidence>
<feature type="signal peptide" evidence="8">
    <location>
        <begin position="1"/>
        <end position="30"/>
    </location>
</feature>
<keyword evidence="3 5" id="KW-0378">Hydrolase</keyword>
<organism evidence="10 11">
    <name type="scientific">Arthrobotrys musiformis</name>
    <dbReference type="NCBI Taxonomy" id="47236"/>
    <lineage>
        <taxon>Eukaryota</taxon>
        <taxon>Fungi</taxon>
        <taxon>Dikarya</taxon>
        <taxon>Ascomycota</taxon>
        <taxon>Pezizomycotina</taxon>
        <taxon>Orbiliomycetes</taxon>
        <taxon>Orbiliales</taxon>
        <taxon>Orbiliaceae</taxon>
        <taxon>Arthrobotrys</taxon>
    </lineage>
</organism>
<protein>
    <recommendedName>
        <fullName evidence="9">Peptidase S8/S53 domain-containing protein</fullName>
    </recommendedName>
</protein>
<reference evidence="10 11" key="1">
    <citation type="submission" date="2023-08" db="EMBL/GenBank/DDBJ databases">
        <authorList>
            <person name="Palmer J.M."/>
        </authorList>
    </citation>
    <scope>NUCLEOTIDE SEQUENCE [LARGE SCALE GENOMIC DNA]</scope>
    <source>
        <strain evidence="10 11">TWF481</strain>
    </source>
</reference>
<dbReference type="InterPro" id="IPR036852">
    <property type="entry name" value="Peptidase_S8/S53_dom_sf"/>
</dbReference>
<dbReference type="PRINTS" id="PR00723">
    <property type="entry name" value="SUBTILISIN"/>
</dbReference>
<feature type="active site" description="Charge relay system" evidence="5">
    <location>
        <position position="316"/>
    </location>
</feature>
<dbReference type="Gene3D" id="3.40.50.200">
    <property type="entry name" value="Peptidase S8/S53 domain"/>
    <property type="match status" value="1"/>
</dbReference>
<feature type="compositionally biased region" description="Basic and acidic residues" evidence="7">
    <location>
        <begin position="269"/>
        <end position="279"/>
    </location>
</feature>
<evidence type="ECO:0000259" key="9">
    <source>
        <dbReference type="Pfam" id="PF00082"/>
    </source>
</evidence>
<feature type="active site" description="Charge relay system" evidence="5">
    <location>
        <position position="362"/>
    </location>
</feature>
<evidence type="ECO:0000256" key="8">
    <source>
        <dbReference type="SAM" id="SignalP"/>
    </source>
</evidence>
<sequence>MTKMLLFTILFASLLQPLFIEATAAPKATAIVESIREVMAILKPRDDENEPQSEEDEPEPRLIPPKVGTWENGWLEVLYFFPSPETLKQNGITPKIFRDRLVKFMTLVYPELLPPRKTSYTPLGSSALDEIFALRLKLSVTRETANWKVQDEIAEDFGDILLEPATLLIAAPVIPPTPPGSPTPESKSPPNSPRKQRLARNLRRRSRDFVSNGFTSTNVTDPFLIPKDDADNTTRGQEYNTTNDNQYRESQQGSDVHKRAGQSSESEPEVERGPKKSFDDACQLGVPPGFEWDDELKPRTWRWKDAGKGVQIYVIDTGCDTRHPEFENAKKRFKWLFPTIESLREVGDTIALDEKERPNYGHGTQVIAKIVGENIGVSRSADITIVKTEVTSPERLRGSPTTSASLNAWIMVLDAIAQRRAAGDLQYCVVQYSGGHPPPSHTPGASDYIMKRIIKAIGSLNCYVVVAAGNVHQDQENLRRPNPPTSYPHVLAGDPDLAGTLVVVGGHDPEGYNMYQYDKFTKISAQAQSVVSVKTFPFGPHPQGRWSSMLSYCSGTSFSAPVVSGLLANFISQGYKDPLGYLLAISKAPLRRGEPRRAFNGIYPDMYPDQNDIPWIYEFYKRPRLKDPRVAEKGPPRKLAD</sequence>
<evidence type="ECO:0000256" key="3">
    <source>
        <dbReference type="ARBA" id="ARBA00022801"/>
    </source>
</evidence>
<dbReference type="InterPro" id="IPR023828">
    <property type="entry name" value="Peptidase_S8_Ser-AS"/>
</dbReference>
<keyword evidence="2 5" id="KW-0645">Protease</keyword>
<gene>
    <name evidence="10" type="ORF">TWF481_009035</name>
</gene>
<dbReference type="PANTHER" id="PTHR43806">
    <property type="entry name" value="PEPTIDASE S8"/>
    <property type="match status" value="1"/>
</dbReference>
<dbReference type="PANTHER" id="PTHR43806:SF11">
    <property type="entry name" value="CEREVISIN-RELATED"/>
    <property type="match status" value="1"/>
</dbReference>
<dbReference type="SUPFAM" id="SSF52743">
    <property type="entry name" value="Subtilisin-like"/>
    <property type="match status" value="1"/>
</dbReference>
<evidence type="ECO:0000256" key="1">
    <source>
        <dbReference type="ARBA" id="ARBA00011073"/>
    </source>
</evidence>
<evidence type="ECO:0000256" key="5">
    <source>
        <dbReference type="PROSITE-ProRule" id="PRU01240"/>
    </source>
</evidence>
<dbReference type="EMBL" id="JAVHJL010000006">
    <property type="protein sequence ID" value="KAK6501190.1"/>
    <property type="molecule type" value="Genomic_DNA"/>
</dbReference>
<proteinExistence type="inferred from homology"/>
<keyword evidence="11" id="KW-1185">Reference proteome</keyword>
<feature type="compositionally biased region" description="Polar residues" evidence="7">
    <location>
        <begin position="233"/>
        <end position="254"/>
    </location>
</feature>
<dbReference type="GO" id="GO:0004252">
    <property type="term" value="F:serine-type endopeptidase activity"/>
    <property type="evidence" value="ECO:0007669"/>
    <property type="project" value="UniProtKB-UniRule"/>
</dbReference>
<comment type="similarity">
    <text evidence="1 5 6">Belongs to the peptidase S8 family.</text>
</comment>
<evidence type="ECO:0000256" key="2">
    <source>
        <dbReference type="ARBA" id="ARBA00022670"/>
    </source>
</evidence>
<comment type="caution">
    <text evidence="10">The sequence shown here is derived from an EMBL/GenBank/DDBJ whole genome shotgun (WGS) entry which is preliminary data.</text>
</comment>
<dbReference type="CDD" id="cd00306">
    <property type="entry name" value="Peptidases_S8_S53"/>
    <property type="match status" value="1"/>
</dbReference>
<dbReference type="AlphaFoldDB" id="A0AAV9W4J9"/>
<feature type="region of interest" description="Disordered" evidence="7">
    <location>
        <begin position="172"/>
        <end position="281"/>
    </location>
</feature>
<dbReference type="Pfam" id="PF00082">
    <property type="entry name" value="Peptidase_S8"/>
    <property type="match status" value="1"/>
</dbReference>
<dbReference type="InterPro" id="IPR000209">
    <property type="entry name" value="Peptidase_S8/S53_dom"/>
</dbReference>
<evidence type="ECO:0000313" key="10">
    <source>
        <dbReference type="EMBL" id="KAK6501190.1"/>
    </source>
</evidence>
<dbReference type="InterPro" id="IPR050131">
    <property type="entry name" value="Peptidase_S8_subtilisin-like"/>
</dbReference>
<feature type="domain" description="Peptidase S8/S53" evidence="9">
    <location>
        <begin position="307"/>
        <end position="572"/>
    </location>
</feature>
<feature type="chain" id="PRO_5044001588" description="Peptidase S8/S53 domain-containing protein" evidence="8">
    <location>
        <begin position="31"/>
        <end position="641"/>
    </location>
</feature>
<feature type="compositionally biased region" description="Acidic residues" evidence="7">
    <location>
        <begin position="47"/>
        <end position="58"/>
    </location>
</feature>
<evidence type="ECO:0000313" key="11">
    <source>
        <dbReference type="Proteomes" id="UP001370758"/>
    </source>
</evidence>
<name>A0AAV9W4J9_9PEZI</name>